<feature type="domain" description="Aminotransferase class I/classII large" evidence="5">
    <location>
        <begin position="104"/>
        <end position="448"/>
    </location>
</feature>
<dbReference type="SUPFAM" id="SSF53383">
    <property type="entry name" value="PLP-dependent transferases"/>
    <property type="match status" value="1"/>
</dbReference>
<evidence type="ECO:0000313" key="6">
    <source>
        <dbReference type="EMBL" id="OIQ86549.1"/>
    </source>
</evidence>
<evidence type="ECO:0000256" key="4">
    <source>
        <dbReference type="SAM" id="MobiDB-lite"/>
    </source>
</evidence>
<evidence type="ECO:0000259" key="5">
    <source>
        <dbReference type="Pfam" id="PF00155"/>
    </source>
</evidence>
<dbReference type="EC" id="2.3.1.47" evidence="6"/>
<evidence type="ECO:0000256" key="2">
    <source>
        <dbReference type="ARBA" id="ARBA00022679"/>
    </source>
</evidence>
<protein>
    <submittedName>
        <fullName evidence="6">8-amino-7-oxononanoate synthase</fullName>
        <ecNumber evidence="6">2.3.1.47</ecNumber>
    </submittedName>
</protein>
<dbReference type="GO" id="GO:0009102">
    <property type="term" value="P:biotin biosynthetic process"/>
    <property type="evidence" value="ECO:0007669"/>
    <property type="project" value="TreeGrafter"/>
</dbReference>
<feature type="compositionally biased region" description="Polar residues" evidence="4">
    <location>
        <begin position="1"/>
        <end position="10"/>
    </location>
</feature>
<dbReference type="CDD" id="cd06454">
    <property type="entry name" value="KBL_like"/>
    <property type="match status" value="1"/>
</dbReference>
<dbReference type="Gene3D" id="3.40.640.10">
    <property type="entry name" value="Type I PLP-dependent aspartate aminotransferase-like (Major domain)"/>
    <property type="match status" value="1"/>
</dbReference>
<dbReference type="PANTHER" id="PTHR13693">
    <property type="entry name" value="CLASS II AMINOTRANSFERASE/8-AMINO-7-OXONONANOATE SYNTHASE"/>
    <property type="match status" value="1"/>
</dbReference>
<dbReference type="InterPro" id="IPR050087">
    <property type="entry name" value="AON_synthase_class-II"/>
</dbReference>
<gene>
    <name evidence="6" type="primary">bioF_10</name>
    <name evidence="6" type="ORF">GALL_316090</name>
</gene>
<name>A0A1J5REH7_9ZZZZ</name>
<keyword evidence="3" id="KW-0663">Pyridoxal phosphate</keyword>
<dbReference type="AlphaFoldDB" id="A0A1J5REH7"/>
<dbReference type="GO" id="GO:0030170">
    <property type="term" value="F:pyridoxal phosphate binding"/>
    <property type="evidence" value="ECO:0007669"/>
    <property type="project" value="InterPro"/>
</dbReference>
<dbReference type="Pfam" id="PF00155">
    <property type="entry name" value="Aminotran_1_2"/>
    <property type="match status" value="1"/>
</dbReference>
<dbReference type="PANTHER" id="PTHR13693:SF100">
    <property type="entry name" value="8-AMINO-7-OXONONANOATE SYNTHASE"/>
    <property type="match status" value="1"/>
</dbReference>
<organism evidence="6">
    <name type="scientific">mine drainage metagenome</name>
    <dbReference type="NCBI Taxonomy" id="410659"/>
    <lineage>
        <taxon>unclassified sequences</taxon>
        <taxon>metagenomes</taxon>
        <taxon>ecological metagenomes</taxon>
    </lineage>
</organism>
<dbReference type="InterPro" id="IPR015422">
    <property type="entry name" value="PyrdxlP-dep_Trfase_small"/>
</dbReference>
<keyword evidence="6" id="KW-0012">Acyltransferase</keyword>
<keyword evidence="2 6" id="KW-0808">Transferase</keyword>
<comment type="caution">
    <text evidence="6">The sequence shown here is derived from an EMBL/GenBank/DDBJ whole genome shotgun (WGS) entry which is preliminary data.</text>
</comment>
<dbReference type="Gene3D" id="3.90.1150.10">
    <property type="entry name" value="Aspartate Aminotransferase, domain 1"/>
    <property type="match status" value="1"/>
</dbReference>
<evidence type="ECO:0000256" key="3">
    <source>
        <dbReference type="ARBA" id="ARBA00022898"/>
    </source>
</evidence>
<dbReference type="InterPro" id="IPR004839">
    <property type="entry name" value="Aminotransferase_I/II_large"/>
</dbReference>
<dbReference type="InterPro" id="IPR015421">
    <property type="entry name" value="PyrdxlP-dep_Trfase_major"/>
</dbReference>
<reference evidence="6" key="1">
    <citation type="submission" date="2016-10" db="EMBL/GenBank/DDBJ databases">
        <title>Sequence of Gallionella enrichment culture.</title>
        <authorList>
            <person name="Poehlein A."/>
            <person name="Muehling M."/>
            <person name="Daniel R."/>
        </authorList>
    </citation>
    <scope>NUCLEOTIDE SEQUENCE</scope>
</reference>
<dbReference type="EMBL" id="MLJW01000473">
    <property type="protein sequence ID" value="OIQ86549.1"/>
    <property type="molecule type" value="Genomic_DNA"/>
</dbReference>
<proteinExistence type="predicted"/>
<feature type="region of interest" description="Disordered" evidence="4">
    <location>
        <begin position="1"/>
        <end position="22"/>
    </location>
</feature>
<dbReference type="GO" id="GO:0008710">
    <property type="term" value="F:8-amino-7-oxononanoate synthase activity"/>
    <property type="evidence" value="ECO:0007669"/>
    <property type="project" value="UniProtKB-EC"/>
</dbReference>
<sequence length="452" mass="48514">MDDLTDTTAEQPAAAPPRHGLAQLARGKLLERLRSAREDSAPRPHAAPRPARRVPEALCRFDTLPAYERLQVSQAAARRLGVDNPFFRLHDARAGATTRIGGREYINFSSYDYLGLNGHPRIAAAVHEAVVRYGTSASASRLVAGERPIQRELEQALADVYGTEAAVVFVSGHATNVSTIAALFGPKDLIVHDALAHNSIVEGAKLSGAHRRRFAHNDPQALDELLSTIRGDFERVLVVIEGLYSMDGDTPDLARFVDIKRRHQAFLMVDEAHALGTLGATGRGIAEHCGVPAADIDIWMGTLSKTLASCGGYVAGSHVLVDLLKYTAPGFVYSVGIPPAQAAAALEALHIMQDEPERVAQLQDNGRLFLAEAKARGIDTGLAQGHAVSAAIIGSSLKATKLSNLLFERGINAQPIIHPAVEEKAARLRFFLSADHPPESLLGALDRLARAL</sequence>
<accession>A0A1J5REH7</accession>
<evidence type="ECO:0000256" key="1">
    <source>
        <dbReference type="ARBA" id="ARBA00001933"/>
    </source>
</evidence>
<dbReference type="InterPro" id="IPR015424">
    <property type="entry name" value="PyrdxlP-dep_Trfase"/>
</dbReference>
<comment type="cofactor">
    <cofactor evidence="1">
        <name>pyridoxal 5'-phosphate</name>
        <dbReference type="ChEBI" id="CHEBI:597326"/>
    </cofactor>
</comment>